<dbReference type="Gene3D" id="2.60.120.200">
    <property type="match status" value="1"/>
</dbReference>
<dbReference type="RefSeq" id="WP_211976106.1">
    <property type="nucleotide sequence ID" value="NZ_CBFHAM010000025.1"/>
</dbReference>
<reference evidence="2 3" key="1">
    <citation type="submission" date="2021-04" db="EMBL/GenBank/DDBJ databases">
        <title>Chitinophaga sp. nov., isolated from the rhizosphere soil.</title>
        <authorList>
            <person name="He S."/>
        </authorList>
    </citation>
    <scope>NUCLEOTIDE SEQUENCE [LARGE SCALE GENOMIC DNA]</scope>
    <source>
        <strain evidence="2 3">2R12</strain>
    </source>
</reference>
<dbReference type="EMBL" id="JAGTXB010000018">
    <property type="protein sequence ID" value="MBS0030969.1"/>
    <property type="molecule type" value="Genomic_DNA"/>
</dbReference>
<keyword evidence="1" id="KW-0472">Membrane</keyword>
<dbReference type="Pfam" id="PF13385">
    <property type="entry name" value="Laminin_G_3"/>
    <property type="match status" value="1"/>
</dbReference>
<keyword evidence="1" id="KW-1133">Transmembrane helix</keyword>
<accession>A0ABS5J6X3</accession>
<dbReference type="Proteomes" id="UP000676386">
    <property type="component" value="Unassembled WGS sequence"/>
</dbReference>
<gene>
    <name evidence="2" type="ORF">KE626_26825</name>
</gene>
<evidence type="ECO:0008006" key="4">
    <source>
        <dbReference type="Google" id="ProtNLM"/>
    </source>
</evidence>
<evidence type="ECO:0000313" key="2">
    <source>
        <dbReference type="EMBL" id="MBS0030969.1"/>
    </source>
</evidence>
<name>A0ABS5J6X3_9BACT</name>
<protein>
    <recommendedName>
        <fullName evidence="4">Concanavalin A-like lectin/glucanases superfamily protein</fullName>
    </recommendedName>
</protein>
<dbReference type="SUPFAM" id="SSF49899">
    <property type="entry name" value="Concanavalin A-like lectins/glucanases"/>
    <property type="match status" value="1"/>
</dbReference>
<evidence type="ECO:0000256" key="1">
    <source>
        <dbReference type="SAM" id="Phobius"/>
    </source>
</evidence>
<proteinExistence type="predicted"/>
<sequence length="331" mass="36467">MKTCYHITAKDDKTLFAGGILLLCLLTLSGTIIFTGRQQKALEIYSNPDYIEMASAGIGRDPAMGHDKVSKGLVVDLDADSAVVTDGHKRVEKWINQAGKFPVMAFVKQDKGRKEEGSGRPLLVEHLPALNGHNTISFNKQELVAADEDAFDHLITGSGYTWFCVLKPGRQSGELENVNSFFGSLKNGGYYEGFWAGFNDDNSIWMGSRNGKSFGRWDANNPNIATNKVLSAGQYYLVAGRMDAGTDTVNISLYVNNCTTPVSTGRFPVNINANASKLAIGQERDAVEHPGRESFIGEISRFLLYERALTQEEMKVVGESLRDYYQLKQGK</sequence>
<dbReference type="InterPro" id="IPR013320">
    <property type="entry name" value="ConA-like_dom_sf"/>
</dbReference>
<comment type="caution">
    <text evidence="2">The sequence shown here is derived from an EMBL/GenBank/DDBJ whole genome shotgun (WGS) entry which is preliminary data.</text>
</comment>
<evidence type="ECO:0000313" key="3">
    <source>
        <dbReference type="Proteomes" id="UP000676386"/>
    </source>
</evidence>
<keyword evidence="3" id="KW-1185">Reference proteome</keyword>
<keyword evidence="1" id="KW-0812">Transmembrane</keyword>
<feature type="transmembrane region" description="Helical" evidence="1">
    <location>
        <begin position="15"/>
        <end position="34"/>
    </location>
</feature>
<organism evidence="2 3">
    <name type="scientific">Chitinophaga hostae</name>
    <dbReference type="NCBI Taxonomy" id="2831022"/>
    <lineage>
        <taxon>Bacteria</taxon>
        <taxon>Pseudomonadati</taxon>
        <taxon>Bacteroidota</taxon>
        <taxon>Chitinophagia</taxon>
        <taxon>Chitinophagales</taxon>
        <taxon>Chitinophagaceae</taxon>
        <taxon>Chitinophaga</taxon>
    </lineage>
</organism>